<dbReference type="PANTHER" id="PTHR30244:SF34">
    <property type="entry name" value="DTDP-4-AMINO-4,6-DIDEOXYGALACTOSE TRANSAMINASE"/>
    <property type="match status" value="1"/>
</dbReference>
<organism evidence="4 5">
    <name type="scientific">Flavobacterium ichthyis</name>
    <dbReference type="NCBI Taxonomy" id="2698827"/>
    <lineage>
        <taxon>Bacteria</taxon>
        <taxon>Pseudomonadati</taxon>
        <taxon>Bacteroidota</taxon>
        <taxon>Flavobacteriia</taxon>
        <taxon>Flavobacteriales</taxon>
        <taxon>Flavobacteriaceae</taxon>
        <taxon>Flavobacterium</taxon>
    </lineage>
</organism>
<dbReference type="GO" id="GO:0019180">
    <property type="term" value="F:dTDP-4-amino-4,6-dideoxygalactose transaminase activity"/>
    <property type="evidence" value="ECO:0007669"/>
    <property type="project" value="UniProtKB-EC"/>
</dbReference>
<dbReference type="NCBIfam" id="TIGR02379">
    <property type="entry name" value="ECA_wecE"/>
    <property type="match status" value="1"/>
</dbReference>
<evidence type="ECO:0000313" key="5">
    <source>
        <dbReference type="Proteomes" id="UP000798602"/>
    </source>
</evidence>
<reference evidence="5" key="1">
    <citation type="submission" date="2020-01" db="EMBL/GenBank/DDBJ databases">
        <title>Sphingomonas sp. strain CSW-10.</title>
        <authorList>
            <person name="Chen W.-M."/>
        </authorList>
    </citation>
    <scope>NUCLEOTIDE SEQUENCE [LARGE SCALE GENOMIC DNA]</scope>
    <source>
        <strain evidence="5">NST-5</strain>
    </source>
</reference>
<keyword evidence="2" id="KW-0663">Pyridoxal phosphate</keyword>
<name>A0ABW9ZA64_9FLAO</name>
<keyword evidence="5" id="KW-1185">Reference proteome</keyword>
<dbReference type="Proteomes" id="UP000798602">
    <property type="component" value="Unassembled WGS sequence"/>
</dbReference>
<keyword evidence="4" id="KW-0808">Transferase</keyword>
<dbReference type="InterPro" id="IPR000653">
    <property type="entry name" value="DegT/StrS_aminotransferase"/>
</dbReference>
<gene>
    <name evidence="4" type="primary">rffA</name>
    <name evidence="4" type="synonym">fcnA</name>
    <name evidence="4" type="synonym">wecE</name>
    <name evidence="4" type="ORF">GV828_11275</name>
</gene>
<dbReference type="Gene3D" id="3.40.630.30">
    <property type="match status" value="1"/>
</dbReference>
<dbReference type="InterPro" id="IPR016181">
    <property type="entry name" value="Acyl_CoA_acyltransferase"/>
</dbReference>
<dbReference type="CDD" id="cd00616">
    <property type="entry name" value="AHBA_syn"/>
    <property type="match status" value="1"/>
</dbReference>
<sequence length="476" mass="54332">MDNSINKKFADGILIFFEDQKPKGFVTYKIQETSATVGLIAVDAEFQGNKIGAKLLIHLEQMLIEKNVKQLIIPTQLSNHQACHFYTKQGYSIKNQTRIKHYWKMIPFNKPYLSGKETLYIEDAVKSGKISGNGKYTKLCQTFFEEKFGFKKSLLTTSCTDALEMAAILINIQPGDEVIMPSYTFVSTPNAFVLRGAKIIFADSREDHPNLDENKIESLITSKTKAIVPVHYAGVACNMDVIMDLAKKYNLFVVEDAAQAIDSYFTGRDGVKRALGSIGHLAAFSFHETKNIISGEGGMLAINDDQFIQRAEIIWEKGTNRSSFFRGEVDKYGWVDIGSSFLPSEIIAAFLWAQLENLEAIQTKRKSHWEKYYLQLKDWAKKNEIELPQIPDYATNNAHMFYLVCQNLEQRTQIIEKLKANNIMAVFHYLSLHKSPFYLEKHDGRILRQSDLYSDRLLRLPMHFDLNAKDVINTLT</sequence>
<dbReference type="PANTHER" id="PTHR30244">
    <property type="entry name" value="TRANSAMINASE"/>
    <property type="match status" value="1"/>
</dbReference>
<proteinExistence type="inferred from homology"/>
<dbReference type="EMBL" id="JAABLM010000014">
    <property type="protein sequence ID" value="NBL65781.1"/>
    <property type="molecule type" value="Genomic_DNA"/>
</dbReference>
<comment type="caution">
    <text evidence="4">The sequence shown here is derived from an EMBL/GenBank/DDBJ whole genome shotgun (WGS) entry which is preliminary data.</text>
</comment>
<dbReference type="PROSITE" id="PS51186">
    <property type="entry name" value="GNAT"/>
    <property type="match status" value="1"/>
</dbReference>
<dbReference type="InterPro" id="IPR015424">
    <property type="entry name" value="PyrdxlP-dep_Trfase"/>
</dbReference>
<keyword evidence="4" id="KW-0032">Aminotransferase</keyword>
<dbReference type="NCBIfam" id="NF008687">
    <property type="entry name" value="PRK11706.1"/>
    <property type="match status" value="1"/>
</dbReference>
<feature type="domain" description="N-acetyltransferase" evidence="3">
    <location>
        <begin position="1"/>
        <end position="113"/>
    </location>
</feature>
<dbReference type="Pfam" id="PF01041">
    <property type="entry name" value="DegT_DnrJ_EryC1"/>
    <property type="match status" value="1"/>
</dbReference>
<dbReference type="Pfam" id="PF00583">
    <property type="entry name" value="Acetyltransf_1"/>
    <property type="match status" value="1"/>
</dbReference>
<dbReference type="EC" id="2.6.1.59" evidence="4"/>
<accession>A0ABW9ZA64</accession>
<protein>
    <submittedName>
        <fullName evidence="4">dTDP-4-amino-4,6-dideoxygalactose transaminase</fullName>
        <ecNumber evidence="4">2.6.1.59</ecNumber>
    </submittedName>
</protein>
<evidence type="ECO:0000313" key="4">
    <source>
        <dbReference type="EMBL" id="NBL65781.1"/>
    </source>
</evidence>
<dbReference type="Gene3D" id="3.40.640.10">
    <property type="entry name" value="Type I PLP-dependent aspartate aminotransferase-like (Major domain)"/>
    <property type="match status" value="1"/>
</dbReference>
<evidence type="ECO:0000256" key="2">
    <source>
        <dbReference type="RuleBase" id="RU004508"/>
    </source>
</evidence>
<dbReference type="SUPFAM" id="SSF53383">
    <property type="entry name" value="PLP-dependent transferases"/>
    <property type="match status" value="1"/>
</dbReference>
<dbReference type="CDD" id="cd04301">
    <property type="entry name" value="NAT_SF"/>
    <property type="match status" value="1"/>
</dbReference>
<dbReference type="InterPro" id="IPR000182">
    <property type="entry name" value="GNAT_dom"/>
</dbReference>
<dbReference type="InterPro" id="IPR012749">
    <property type="entry name" value="WecE-like"/>
</dbReference>
<dbReference type="InterPro" id="IPR015421">
    <property type="entry name" value="PyrdxlP-dep_Trfase_major"/>
</dbReference>
<evidence type="ECO:0000259" key="3">
    <source>
        <dbReference type="PROSITE" id="PS51186"/>
    </source>
</evidence>
<evidence type="ECO:0000256" key="1">
    <source>
        <dbReference type="ARBA" id="ARBA00037999"/>
    </source>
</evidence>
<dbReference type="SUPFAM" id="SSF55729">
    <property type="entry name" value="Acyl-CoA N-acyltransferases (Nat)"/>
    <property type="match status" value="1"/>
</dbReference>
<comment type="similarity">
    <text evidence="1 2">Belongs to the DegT/DnrJ/EryC1 family.</text>
</comment>